<reference evidence="4 5" key="1">
    <citation type="submission" date="2024-05" db="EMBL/GenBank/DDBJ databases">
        <title>The nuclear and mitochondrial genome assemblies of Tetragonisca angustula (Apidae: Meliponini), a tiny yet remarkable pollinator in the Neotropics.</title>
        <authorList>
            <person name="Ferrari R."/>
            <person name="Ricardo P.C."/>
            <person name="Dias F.C."/>
            <person name="Araujo N.S."/>
            <person name="Soares D.O."/>
            <person name="Zhou Q.-S."/>
            <person name="Zhu C.-D."/>
            <person name="Coutinho L."/>
            <person name="Airas M.C."/>
            <person name="Batista T.M."/>
        </authorList>
    </citation>
    <scope>NUCLEOTIDE SEQUENCE [LARGE SCALE GENOMIC DNA]</scope>
    <source>
        <strain evidence="4">ASF017062</strain>
        <tissue evidence="4">Abdomen</tissue>
    </source>
</reference>
<feature type="signal peptide" evidence="3">
    <location>
        <begin position="1"/>
        <end position="18"/>
    </location>
</feature>
<evidence type="ECO:0000313" key="4">
    <source>
        <dbReference type="EMBL" id="KAK9308026.1"/>
    </source>
</evidence>
<keyword evidence="5" id="KW-1185">Reference proteome</keyword>
<evidence type="ECO:0000256" key="3">
    <source>
        <dbReference type="SAM" id="SignalP"/>
    </source>
</evidence>
<proteinExistence type="predicted"/>
<dbReference type="Proteomes" id="UP001432146">
    <property type="component" value="Unassembled WGS sequence"/>
</dbReference>
<keyword evidence="2" id="KW-1133">Transmembrane helix</keyword>
<gene>
    <name evidence="4" type="ORF">QLX08_001907</name>
</gene>
<organism evidence="4 5">
    <name type="scientific">Tetragonisca angustula</name>
    <dbReference type="NCBI Taxonomy" id="166442"/>
    <lineage>
        <taxon>Eukaryota</taxon>
        <taxon>Metazoa</taxon>
        <taxon>Ecdysozoa</taxon>
        <taxon>Arthropoda</taxon>
        <taxon>Hexapoda</taxon>
        <taxon>Insecta</taxon>
        <taxon>Pterygota</taxon>
        <taxon>Neoptera</taxon>
        <taxon>Endopterygota</taxon>
        <taxon>Hymenoptera</taxon>
        <taxon>Apocrita</taxon>
        <taxon>Aculeata</taxon>
        <taxon>Apoidea</taxon>
        <taxon>Anthophila</taxon>
        <taxon>Apidae</taxon>
        <taxon>Tetragonisca</taxon>
    </lineage>
</organism>
<evidence type="ECO:0000256" key="1">
    <source>
        <dbReference type="SAM" id="MobiDB-lite"/>
    </source>
</evidence>
<keyword evidence="2" id="KW-0472">Membrane</keyword>
<keyword evidence="2" id="KW-0812">Transmembrane</keyword>
<feature type="region of interest" description="Disordered" evidence="1">
    <location>
        <begin position="25"/>
        <end position="65"/>
    </location>
</feature>
<feature type="chain" id="PRO_5043407580" evidence="3">
    <location>
        <begin position="19"/>
        <end position="177"/>
    </location>
</feature>
<comment type="caution">
    <text evidence="4">The sequence shown here is derived from an EMBL/GenBank/DDBJ whole genome shotgun (WGS) entry which is preliminary data.</text>
</comment>
<feature type="compositionally biased region" description="Gly residues" evidence="1">
    <location>
        <begin position="89"/>
        <end position="100"/>
    </location>
</feature>
<protein>
    <submittedName>
        <fullName evidence="4">Uncharacterized protein</fullName>
    </submittedName>
</protein>
<keyword evidence="3" id="KW-0732">Signal</keyword>
<dbReference type="EMBL" id="JAWNGG020000024">
    <property type="protein sequence ID" value="KAK9308026.1"/>
    <property type="molecule type" value="Genomic_DNA"/>
</dbReference>
<dbReference type="AlphaFoldDB" id="A0AAW1AE78"/>
<feature type="region of interest" description="Disordered" evidence="1">
    <location>
        <begin position="89"/>
        <end position="114"/>
    </location>
</feature>
<feature type="transmembrane region" description="Helical" evidence="2">
    <location>
        <begin position="142"/>
        <end position="161"/>
    </location>
</feature>
<sequence length="177" mass="16809">MGWIFLASTLLFCLCAAGLPLPQGGGGAGGHGQPQAGSPSTPGPGGGTAGSGASSTLGAAGGGASGSGTGAVGGTGGVGFGVTGGSTGGGAGGGAAGGGPVWSTGPARRGRGWRDWRRGDPTLIKGLWKSRGPLDSLGKAEVYIFLALLIGFVTVVVGCWLSDNCWSPEPEGVVTLA</sequence>
<name>A0AAW1AE78_9HYME</name>
<evidence type="ECO:0000256" key="2">
    <source>
        <dbReference type="SAM" id="Phobius"/>
    </source>
</evidence>
<accession>A0AAW1AE78</accession>
<evidence type="ECO:0000313" key="5">
    <source>
        <dbReference type="Proteomes" id="UP001432146"/>
    </source>
</evidence>